<evidence type="ECO:0000313" key="8">
    <source>
        <dbReference type="EMBL" id="KAL0636768.1"/>
    </source>
</evidence>
<accession>A0ABR3GLK8</accession>
<dbReference type="SUPFAM" id="SSF52833">
    <property type="entry name" value="Thioredoxin-like"/>
    <property type="match status" value="1"/>
</dbReference>
<dbReference type="PANTHER" id="PTHR10430">
    <property type="entry name" value="PEROXIREDOXIN"/>
    <property type="match status" value="1"/>
</dbReference>
<organism evidence="8 9">
    <name type="scientific">Discina gigas</name>
    <dbReference type="NCBI Taxonomy" id="1032678"/>
    <lineage>
        <taxon>Eukaryota</taxon>
        <taxon>Fungi</taxon>
        <taxon>Dikarya</taxon>
        <taxon>Ascomycota</taxon>
        <taxon>Pezizomycotina</taxon>
        <taxon>Pezizomycetes</taxon>
        <taxon>Pezizales</taxon>
        <taxon>Discinaceae</taxon>
        <taxon>Discina</taxon>
    </lineage>
</organism>
<protein>
    <recommendedName>
        <fullName evidence="7">Thioredoxin domain-containing protein</fullName>
    </recommendedName>
</protein>
<dbReference type="PANTHER" id="PTHR10430:SF16">
    <property type="entry name" value="PEROXIREDOXIN-5, MITOCHONDRIAL"/>
    <property type="match status" value="1"/>
</dbReference>
<proteinExistence type="inferred from homology"/>
<keyword evidence="4 6" id="KW-0560">Oxidoreductase</keyword>
<feature type="domain" description="Thioredoxin" evidence="7">
    <location>
        <begin position="4"/>
        <end position="166"/>
    </location>
</feature>
<dbReference type="Pfam" id="PF08534">
    <property type="entry name" value="Redoxin"/>
    <property type="match status" value="1"/>
</dbReference>
<dbReference type="Gene3D" id="3.40.30.10">
    <property type="entry name" value="Glutaredoxin"/>
    <property type="match status" value="1"/>
</dbReference>
<dbReference type="InterPro" id="IPR013740">
    <property type="entry name" value="Redoxin"/>
</dbReference>
<keyword evidence="9" id="KW-1185">Reference proteome</keyword>
<comment type="similarity">
    <text evidence="1 6">Belongs to the peroxiredoxin family. Prx5 subfamily.</text>
</comment>
<name>A0ABR3GLK8_9PEZI</name>
<evidence type="ECO:0000313" key="9">
    <source>
        <dbReference type="Proteomes" id="UP001447188"/>
    </source>
</evidence>
<dbReference type="InterPro" id="IPR013766">
    <property type="entry name" value="Thioredoxin_domain"/>
</dbReference>
<dbReference type="PROSITE" id="PS51352">
    <property type="entry name" value="THIOREDOXIN_2"/>
    <property type="match status" value="1"/>
</dbReference>
<dbReference type="CDD" id="cd03013">
    <property type="entry name" value="PRX5_like"/>
    <property type="match status" value="1"/>
</dbReference>
<evidence type="ECO:0000256" key="6">
    <source>
        <dbReference type="RuleBase" id="RU366011"/>
    </source>
</evidence>
<evidence type="ECO:0000256" key="2">
    <source>
        <dbReference type="ARBA" id="ARBA00022559"/>
    </source>
</evidence>
<comment type="function">
    <text evidence="6">Thiol-specific peroxidase that catalyzes the reduction of hydrogen peroxide and organic hydroperoxides to water and alcohols, respectively. Plays a role in cell protection against oxidative stress by detoxifying peroxides.</text>
</comment>
<keyword evidence="2 6" id="KW-0575">Peroxidase</keyword>
<dbReference type="EMBL" id="JBBBZM010000044">
    <property type="protein sequence ID" value="KAL0636768.1"/>
    <property type="molecule type" value="Genomic_DNA"/>
</dbReference>
<evidence type="ECO:0000256" key="3">
    <source>
        <dbReference type="ARBA" id="ARBA00022862"/>
    </source>
</evidence>
<evidence type="ECO:0000256" key="1">
    <source>
        <dbReference type="ARBA" id="ARBA00010505"/>
    </source>
</evidence>
<keyword evidence="5 6" id="KW-0676">Redox-active center</keyword>
<reference evidence="8 9" key="1">
    <citation type="submission" date="2024-02" db="EMBL/GenBank/DDBJ databases">
        <title>Discinaceae phylogenomics.</title>
        <authorList>
            <person name="Dirks A.C."/>
            <person name="James T.Y."/>
        </authorList>
    </citation>
    <scope>NUCLEOTIDE SEQUENCE [LARGE SCALE GENOMIC DNA]</scope>
    <source>
        <strain evidence="8 9">ACD0624</strain>
    </source>
</reference>
<comment type="caution">
    <text evidence="8">The sequence shown here is derived from an EMBL/GenBank/DDBJ whole genome shotgun (WGS) entry which is preliminary data.</text>
</comment>
<gene>
    <name evidence="8" type="ORF">Q9L58_004251</name>
</gene>
<evidence type="ECO:0000256" key="5">
    <source>
        <dbReference type="ARBA" id="ARBA00023284"/>
    </source>
</evidence>
<sequence length="166" mass="17759">MTALKPGDKFPPGVTFGWVPYTEAKGDVTVCGRPVVLSASEDWADKKVVLFAVPGAFTPGCSEKHLPTYIKNLDVLKGKGVQIIAVIASNDAHVMAAWGKANGIKGDDILFLSDNKCKFSQSYGWANDDRLARYAMIIENGIVTYAAKDNPGEVIVSTAEAVLAKL</sequence>
<dbReference type="Proteomes" id="UP001447188">
    <property type="component" value="Unassembled WGS sequence"/>
</dbReference>
<dbReference type="InterPro" id="IPR036249">
    <property type="entry name" value="Thioredoxin-like_sf"/>
</dbReference>
<evidence type="ECO:0000256" key="4">
    <source>
        <dbReference type="ARBA" id="ARBA00023002"/>
    </source>
</evidence>
<dbReference type="InterPro" id="IPR037944">
    <property type="entry name" value="PRX5-like"/>
</dbReference>
<keyword evidence="3 6" id="KW-0049">Antioxidant</keyword>
<evidence type="ECO:0000259" key="7">
    <source>
        <dbReference type="PROSITE" id="PS51352"/>
    </source>
</evidence>